<dbReference type="SUPFAM" id="SSF89447">
    <property type="entry name" value="AbrB/MazE/MraZ-like"/>
    <property type="match status" value="1"/>
</dbReference>
<dbReference type="Gene3D" id="2.10.260.10">
    <property type="match status" value="1"/>
</dbReference>
<protein>
    <recommendedName>
        <fullName evidence="2">SpoVT-AbrB domain-containing protein</fullName>
    </recommendedName>
</protein>
<accession>A0ABP8K9S1</accession>
<evidence type="ECO:0000313" key="3">
    <source>
        <dbReference type="EMBL" id="GAA4402588.1"/>
    </source>
</evidence>
<organism evidence="3 4">
    <name type="scientific">Ornithinibacter aureus</name>
    <dbReference type="NCBI Taxonomy" id="622664"/>
    <lineage>
        <taxon>Bacteria</taxon>
        <taxon>Bacillati</taxon>
        <taxon>Actinomycetota</taxon>
        <taxon>Actinomycetes</taxon>
        <taxon>Micrococcales</taxon>
        <taxon>Intrasporangiaceae</taxon>
        <taxon>Ornithinibacter</taxon>
    </lineage>
</organism>
<evidence type="ECO:0000259" key="2">
    <source>
        <dbReference type="PROSITE" id="PS51740"/>
    </source>
</evidence>
<dbReference type="PROSITE" id="PS51740">
    <property type="entry name" value="SPOVT_ABRB"/>
    <property type="match status" value="1"/>
</dbReference>
<evidence type="ECO:0000256" key="1">
    <source>
        <dbReference type="PROSITE-ProRule" id="PRU01076"/>
    </source>
</evidence>
<gene>
    <name evidence="3" type="ORF">GCM10023153_31780</name>
</gene>
<keyword evidence="4" id="KW-1185">Reference proteome</keyword>
<dbReference type="Pfam" id="PF04014">
    <property type="entry name" value="MazE_antitoxin"/>
    <property type="match status" value="1"/>
</dbReference>
<evidence type="ECO:0000313" key="4">
    <source>
        <dbReference type="Proteomes" id="UP001500390"/>
    </source>
</evidence>
<proteinExistence type="predicted"/>
<feature type="domain" description="SpoVT-AbrB" evidence="2">
    <location>
        <begin position="50"/>
        <end position="96"/>
    </location>
</feature>
<keyword evidence="1" id="KW-0238">DNA-binding</keyword>
<name>A0ABP8K9S1_9MICO</name>
<dbReference type="InterPro" id="IPR007159">
    <property type="entry name" value="SpoVT-AbrB_dom"/>
</dbReference>
<comment type="caution">
    <text evidence="3">The sequence shown here is derived from an EMBL/GenBank/DDBJ whole genome shotgun (WGS) entry which is preliminary data.</text>
</comment>
<dbReference type="Proteomes" id="UP001500390">
    <property type="component" value="Unassembled WGS sequence"/>
</dbReference>
<dbReference type="SMART" id="SM00966">
    <property type="entry name" value="SpoVT_AbrB"/>
    <property type="match status" value="1"/>
</dbReference>
<dbReference type="EMBL" id="BAABFX010000048">
    <property type="protein sequence ID" value="GAA4402588.1"/>
    <property type="molecule type" value="Genomic_DNA"/>
</dbReference>
<reference evidence="4" key="1">
    <citation type="journal article" date="2019" name="Int. J. Syst. Evol. Microbiol.">
        <title>The Global Catalogue of Microorganisms (GCM) 10K type strain sequencing project: providing services to taxonomists for standard genome sequencing and annotation.</title>
        <authorList>
            <consortium name="The Broad Institute Genomics Platform"/>
            <consortium name="The Broad Institute Genome Sequencing Center for Infectious Disease"/>
            <person name="Wu L."/>
            <person name="Ma J."/>
        </authorList>
    </citation>
    <scope>NUCLEOTIDE SEQUENCE [LARGE SCALE GENOMIC DNA]</scope>
    <source>
        <strain evidence="4">JCM 17738</strain>
    </source>
</reference>
<sequence length="126" mass="13325">MGLPVGVLAARQGFLAGSKGSWRHPLQVGGWPRPVGFVLATWYVELMSGTHAIVMGDRGRLVIPAEVRSAANLEPGTPLILVESSSGLLLLTRAQAKAMIKTQLAGRDVVAELLAERRAEALSESA</sequence>
<dbReference type="InterPro" id="IPR037914">
    <property type="entry name" value="SpoVT-AbrB_sf"/>
</dbReference>